<dbReference type="Proteomes" id="UP000008630">
    <property type="component" value="Chromosome"/>
</dbReference>
<gene>
    <name evidence="1" type="ordered locus">Bache_0953</name>
</gene>
<reference key="1">
    <citation type="submission" date="2010-11" db="EMBL/GenBank/DDBJ databases">
        <title>The complete genome of Bacteroides helcogenes P 36-108.</title>
        <authorList>
            <consortium name="US DOE Joint Genome Institute (JGI-PGF)"/>
            <person name="Lucas S."/>
            <person name="Copeland A."/>
            <person name="Lapidus A."/>
            <person name="Bruce D."/>
            <person name="Goodwin L."/>
            <person name="Pitluck S."/>
            <person name="Kyrpides N."/>
            <person name="Mavromatis K."/>
            <person name="Ivanova N."/>
            <person name="Zeytun A."/>
            <person name="Brettin T."/>
            <person name="Detter J.C."/>
            <person name="Tapia R."/>
            <person name="Han C."/>
            <person name="Land M."/>
            <person name="Hauser L."/>
            <person name="Markowitz V."/>
            <person name="Cheng J.-F."/>
            <person name="Hugenholtz P."/>
            <person name="Woyke T."/>
            <person name="Wu D."/>
            <person name="Gronow S."/>
            <person name="Wellnitz S."/>
            <person name="Brambilla E."/>
            <person name="Klenk H.-P."/>
            <person name="Eisen J.A."/>
        </authorList>
    </citation>
    <scope>NUCLEOTIDE SEQUENCE</scope>
    <source>
        <strain>P 36-108</strain>
    </source>
</reference>
<evidence type="ECO:0000313" key="1">
    <source>
        <dbReference type="EMBL" id="ADV42967.1"/>
    </source>
</evidence>
<organism evidence="1 2">
    <name type="scientific">Bacteroides helcogenes (strain ATCC 35417 / DSM 20613 / JCM 6297 / CCUG 15421 / P 36-108)</name>
    <dbReference type="NCBI Taxonomy" id="693979"/>
    <lineage>
        <taxon>Bacteria</taxon>
        <taxon>Pseudomonadati</taxon>
        <taxon>Bacteroidota</taxon>
        <taxon>Bacteroidia</taxon>
        <taxon>Bacteroidales</taxon>
        <taxon>Bacteroidaceae</taxon>
        <taxon>Bacteroides</taxon>
    </lineage>
</organism>
<reference evidence="1 2" key="2">
    <citation type="journal article" date="2011" name="Stand. Genomic Sci.">
        <title>Complete genome sequence of Bacteroides helcogenes type strain (P 36-108).</title>
        <authorList>
            <person name="Pati A."/>
            <person name="Gronow S."/>
            <person name="Zeytun A."/>
            <person name="Lapidus A."/>
            <person name="Nolan M."/>
            <person name="Hammon N."/>
            <person name="Deshpande S."/>
            <person name="Cheng J.F."/>
            <person name="Tapia R."/>
            <person name="Han C."/>
            <person name="Goodwin L."/>
            <person name="Pitluck S."/>
            <person name="Liolios K."/>
            <person name="Pagani I."/>
            <person name="Ivanova N."/>
            <person name="Mavromatis K."/>
            <person name="Chen A."/>
            <person name="Palaniappan K."/>
            <person name="Land M."/>
            <person name="Hauser L."/>
            <person name="Chang Y.J."/>
            <person name="Jeffries C.D."/>
            <person name="Detter J.C."/>
            <person name="Brambilla E."/>
            <person name="Rohde M."/>
            <person name="Goker M."/>
            <person name="Woyke T."/>
            <person name="Bristow J."/>
            <person name="Eisen J.A."/>
            <person name="Markowitz V."/>
            <person name="Hugenholtz P."/>
            <person name="Kyrpides N.C."/>
            <person name="Klenk H.P."/>
            <person name="Lucas S."/>
        </authorList>
    </citation>
    <scope>NUCLEOTIDE SEQUENCE [LARGE SCALE GENOMIC DNA]</scope>
    <source>
        <strain evidence="2">ATCC 35417 / DSM 20613 / JCM 6297 / CCUG 15421 / P 36-108</strain>
    </source>
</reference>
<sequence>MNAHQKIIKDNARTILKIITKYYGCKYSTALYVMSKEYPDFIPSP</sequence>
<protein>
    <submittedName>
        <fullName evidence="1">Uncharacterized protein</fullName>
    </submittedName>
</protein>
<proteinExistence type="predicted"/>
<dbReference type="KEGG" id="bhl:Bache_0953"/>
<name>E6SQJ3_BACT6</name>
<dbReference type="AlphaFoldDB" id="E6SQJ3"/>
<accession>E6SQJ3</accession>
<dbReference type="STRING" id="693979.Bache_0953"/>
<dbReference type="EMBL" id="CP002352">
    <property type="protein sequence ID" value="ADV42967.1"/>
    <property type="molecule type" value="Genomic_DNA"/>
</dbReference>
<dbReference type="HOGENOM" id="CLU_3196387_0_0_10"/>
<keyword evidence="2" id="KW-1185">Reference proteome</keyword>
<dbReference type="eggNOG" id="COG1651">
    <property type="taxonomic scope" value="Bacteria"/>
</dbReference>
<evidence type="ECO:0000313" key="2">
    <source>
        <dbReference type="Proteomes" id="UP000008630"/>
    </source>
</evidence>